<feature type="compositionally biased region" description="Basic and acidic residues" evidence="1">
    <location>
        <begin position="767"/>
        <end position="781"/>
    </location>
</feature>
<proteinExistence type="predicted"/>
<evidence type="ECO:0000256" key="2">
    <source>
        <dbReference type="SAM" id="Phobius"/>
    </source>
</evidence>
<feature type="compositionally biased region" description="Basic and acidic residues" evidence="1">
    <location>
        <begin position="821"/>
        <end position="831"/>
    </location>
</feature>
<evidence type="ECO:0000256" key="3">
    <source>
        <dbReference type="SAM" id="SignalP"/>
    </source>
</evidence>
<feature type="transmembrane region" description="Helical" evidence="2">
    <location>
        <begin position="461"/>
        <end position="479"/>
    </location>
</feature>
<name>A0ABQ2MX07_9ACTN</name>
<keyword evidence="5" id="KW-1185">Reference proteome</keyword>
<reference evidence="5" key="1">
    <citation type="journal article" date="2019" name="Int. J. Syst. Evol. Microbiol.">
        <title>The Global Catalogue of Microorganisms (GCM) 10K type strain sequencing project: providing services to taxonomists for standard genome sequencing and annotation.</title>
        <authorList>
            <consortium name="The Broad Institute Genomics Platform"/>
            <consortium name="The Broad Institute Genome Sequencing Center for Infectious Disease"/>
            <person name="Wu L."/>
            <person name="Ma J."/>
        </authorList>
    </citation>
    <scope>NUCLEOTIDE SEQUENCE [LARGE SCALE GENOMIC DNA]</scope>
    <source>
        <strain evidence="5">CGMCC 4.7349</strain>
    </source>
</reference>
<feature type="region of interest" description="Disordered" evidence="1">
    <location>
        <begin position="215"/>
        <end position="235"/>
    </location>
</feature>
<dbReference type="RefSeq" id="WP_189177592.1">
    <property type="nucleotide sequence ID" value="NZ_BMNG01000026.1"/>
</dbReference>
<feature type="signal peptide" evidence="3">
    <location>
        <begin position="1"/>
        <end position="31"/>
    </location>
</feature>
<sequence length="831" mass="88142">MTAARRRWTTAGTVAALTVLLLAVSSTPSFAADGGGSSGDLLSPLDVTTSEGVPISRYELTATEDGPIDTVMKFILSGTFAGSRTVVGFASWLVDWAYRFPVLEKMAGPAQKISDAYETNVLGPLGMAGTFLAWTFVFGLILIMRGRVARGAGEILLTLLIAALAASTLLRPAMLLGHNGPIQQTQRAALEAASITANGGDKRKGADPCDLLAGPAQNTCRQTDSDSGASAAEKNKQRKQACDAVAGPAHDTCLRGERPLAAADVSKPITRTLTDTLVVQPYMLLQYGRSIDKNSPLYKAHKKLIKPPKGEGEDDPCGLIIGPAEEHCKKGESEHGAQRELDKFGKEGKAAADYMETVTWERLLGALLILVVAVIITIVIMAMVLALIVAQFGCVIAAACAGVVFAWAMLPGPNRAALWKWVGYYASACVVLFGVAVFIPLFGVAARALLADNSTPMMERLLILVGLAVTALAAHRIMLRKGNGIGRRFAERMRYARIGGSHTMGDNAAATAAAMSSLGYSGGIGGSSPAHQSFLSRHAGLSLGLRALGDPTGLPGHPGALLAEARAEGRRALAPLAVGARAAHAALIGPPRTAQQPTRPGAKPPAPNTWPGREGPATPTVIDGRTGRIISRGTPPPDFTPFGTRLEAGLKRTRGGRVLVGTTKAAYYSTVGLPATWTRARRATSTLTGDLHQELGRQRAHYADTATQWTFDTYDGLRGPTTRRRPDEATAHVPLFDARSEPYGERAHGESPYGERGYSEPPVVSEPRTDPVSRYRDRFEDTDAAFAWLDARDEEDRRRRDAAGTDASGADSAQPPLNFRPRPDEDGGEGR</sequence>
<protein>
    <submittedName>
        <fullName evidence="4">Integral membrane protein</fullName>
    </submittedName>
</protein>
<evidence type="ECO:0000313" key="4">
    <source>
        <dbReference type="EMBL" id="GGO59077.1"/>
    </source>
</evidence>
<organism evidence="4 5">
    <name type="scientific">Streptomyces lasiicapitis</name>
    <dbReference type="NCBI Taxonomy" id="1923961"/>
    <lineage>
        <taxon>Bacteria</taxon>
        <taxon>Bacillati</taxon>
        <taxon>Actinomycetota</taxon>
        <taxon>Actinomycetes</taxon>
        <taxon>Kitasatosporales</taxon>
        <taxon>Streptomycetaceae</taxon>
        <taxon>Streptomyces</taxon>
    </lineage>
</organism>
<feature type="transmembrane region" description="Helical" evidence="2">
    <location>
        <begin position="119"/>
        <end position="143"/>
    </location>
</feature>
<feature type="compositionally biased region" description="Basic and acidic residues" evidence="1">
    <location>
        <begin position="738"/>
        <end position="749"/>
    </location>
</feature>
<feature type="transmembrane region" description="Helical" evidence="2">
    <location>
        <begin position="363"/>
        <end position="382"/>
    </location>
</feature>
<gene>
    <name evidence="4" type="ORF">GCM10012286_79850</name>
</gene>
<keyword evidence="3" id="KW-0732">Signal</keyword>
<evidence type="ECO:0000313" key="5">
    <source>
        <dbReference type="Proteomes" id="UP000656881"/>
    </source>
</evidence>
<feature type="compositionally biased region" description="Polar residues" evidence="1">
    <location>
        <begin position="216"/>
        <end position="228"/>
    </location>
</feature>
<feature type="compositionally biased region" description="Basic and acidic residues" evidence="1">
    <location>
        <begin position="790"/>
        <end position="803"/>
    </location>
</feature>
<feature type="region of interest" description="Disordered" evidence="1">
    <location>
        <begin position="590"/>
        <end position="644"/>
    </location>
</feature>
<feature type="compositionally biased region" description="Low complexity" evidence="1">
    <location>
        <begin position="804"/>
        <end position="813"/>
    </location>
</feature>
<comment type="caution">
    <text evidence="4">The sequence shown here is derived from an EMBL/GenBank/DDBJ whole genome shotgun (WGS) entry which is preliminary data.</text>
</comment>
<feature type="region of interest" description="Disordered" evidence="1">
    <location>
        <begin position="717"/>
        <end position="831"/>
    </location>
</feature>
<feature type="transmembrane region" description="Helical" evidence="2">
    <location>
        <begin position="422"/>
        <end position="449"/>
    </location>
</feature>
<accession>A0ABQ2MX07</accession>
<feature type="chain" id="PRO_5047518047" evidence="3">
    <location>
        <begin position="32"/>
        <end position="831"/>
    </location>
</feature>
<feature type="transmembrane region" description="Helical" evidence="2">
    <location>
        <begin position="388"/>
        <end position="410"/>
    </location>
</feature>
<dbReference type="EMBL" id="BMNG01000026">
    <property type="protein sequence ID" value="GGO59077.1"/>
    <property type="molecule type" value="Genomic_DNA"/>
</dbReference>
<keyword evidence="2" id="KW-0472">Membrane</keyword>
<dbReference type="Proteomes" id="UP000656881">
    <property type="component" value="Unassembled WGS sequence"/>
</dbReference>
<feature type="transmembrane region" description="Helical" evidence="2">
    <location>
        <begin position="155"/>
        <end position="177"/>
    </location>
</feature>
<keyword evidence="2" id="KW-1133">Transmembrane helix</keyword>
<evidence type="ECO:0000256" key="1">
    <source>
        <dbReference type="SAM" id="MobiDB-lite"/>
    </source>
</evidence>
<keyword evidence="2" id="KW-0812">Transmembrane</keyword>